<dbReference type="GO" id="GO:0016787">
    <property type="term" value="F:hydrolase activity"/>
    <property type="evidence" value="ECO:0007669"/>
    <property type="project" value="UniProtKB-KW"/>
</dbReference>
<evidence type="ECO:0000313" key="2">
    <source>
        <dbReference type="EMBL" id="MFC4623590.1"/>
    </source>
</evidence>
<feature type="domain" description="Dienelactone hydrolase" evidence="1">
    <location>
        <begin position="15"/>
        <end position="226"/>
    </location>
</feature>
<keyword evidence="3" id="KW-1185">Reference proteome</keyword>
<dbReference type="EC" id="3.1.-.-" evidence="2"/>
<comment type="caution">
    <text evidence="2">The sequence shown here is derived from an EMBL/GenBank/DDBJ whole genome shotgun (WGS) entry which is preliminary data.</text>
</comment>
<dbReference type="PANTHER" id="PTHR46623">
    <property type="entry name" value="CARBOXYMETHYLENEBUTENOLIDASE-RELATED"/>
    <property type="match status" value="1"/>
</dbReference>
<reference evidence="3" key="1">
    <citation type="journal article" date="2019" name="Int. J. Syst. Evol. Microbiol.">
        <title>The Global Catalogue of Microorganisms (GCM) 10K type strain sequencing project: providing services to taxonomists for standard genome sequencing and annotation.</title>
        <authorList>
            <consortium name="The Broad Institute Genomics Platform"/>
            <consortium name="The Broad Institute Genome Sequencing Center for Infectious Disease"/>
            <person name="Wu L."/>
            <person name="Ma J."/>
        </authorList>
    </citation>
    <scope>NUCLEOTIDE SEQUENCE [LARGE SCALE GENOMIC DNA]</scope>
    <source>
        <strain evidence="3">JCM 11650</strain>
    </source>
</reference>
<dbReference type="InterPro" id="IPR002925">
    <property type="entry name" value="Dienelactn_hydro"/>
</dbReference>
<dbReference type="Proteomes" id="UP001595967">
    <property type="component" value="Unassembled WGS sequence"/>
</dbReference>
<dbReference type="Gene3D" id="3.40.50.1820">
    <property type="entry name" value="alpha/beta hydrolase"/>
    <property type="match status" value="1"/>
</dbReference>
<dbReference type="InterPro" id="IPR051049">
    <property type="entry name" value="Dienelactone_hydrolase-like"/>
</dbReference>
<protein>
    <submittedName>
        <fullName evidence="2">Dienelactone hydrolase family protein</fullName>
        <ecNumber evidence="2">3.1.-.-</ecNumber>
    </submittedName>
</protein>
<dbReference type="SUPFAM" id="SSF53474">
    <property type="entry name" value="alpha/beta-Hydrolases"/>
    <property type="match status" value="1"/>
</dbReference>
<evidence type="ECO:0000313" key="3">
    <source>
        <dbReference type="Proteomes" id="UP001595967"/>
    </source>
</evidence>
<keyword evidence="2" id="KW-0378">Hydrolase</keyword>
<dbReference type="PANTHER" id="PTHR46623:SF6">
    <property type="entry name" value="ALPHA_BETA-HYDROLASES SUPERFAMILY PROTEIN"/>
    <property type="match status" value="1"/>
</dbReference>
<sequence length="233" mass="25381">MGQWLDLTAADGAGFSAWAAHPSGPLRGAVVVAQEIFGVNRHIRAVTDRMAARGFLAIAPDLFARFTPRLDLGYTDADVAQGRQYKAQAEAMPGAILQQVQAAAQWAMAQAPCKVGMVGFCWGGLVTWRAAEQLPEISAAVCYYGGGMTEARERARQPGCPVQAHFGRRDTIIALPSVLEFAHVQPRVQTHLYDADHGFNCDLRSSYDHDSAVQAKDRTLAFFDQHLAQRQPS</sequence>
<organism evidence="2 3">
    <name type="scientific">Comamonas nitrativorans</name>
    <dbReference type="NCBI Taxonomy" id="108437"/>
    <lineage>
        <taxon>Bacteria</taxon>
        <taxon>Pseudomonadati</taxon>
        <taxon>Pseudomonadota</taxon>
        <taxon>Betaproteobacteria</taxon>
        <taxon>Burkholderiales</taxon>
        <taxon>Comamonadaceae</taxon>
        <taxon>Comamonas</taxon>
    </lineage>
</organism>
<name>A0ABV9H3J9_9BURK</name>
<dbReference type="EMBL" id="JBHSEW010000022">
    <property type="protein sequence ID" value="MFC4623590.1"/>
    <property type="molecule type" value="Genomic_DNA"/>
</dbReference>
<dbReference type="InterPro" id="IPR029058">
    <property type="entry name" value="AB_hydrolase_fold"/>
</dbReference>
<dbReference type="RefSeq" id="WP_377728202.1">
    <property type="nucleotide sequence ID" value="NZ_JBHSEW010000022.1"/>
</dbReference>
<proteinExistence type="predicted"/>
<dbReference type="Pfam" id="PF01738">
    <property type="entry name" value="DLH"/>
    <property type="match status" value="1"/>
</dbReference>
<evidence type="ECO:0000259" key="1">
    <source>
        <dbReference type="Pfam" id="PF01738"/>
    </source>
</evidence>
<accession>A0ABV9H3J9</accession>
<gene>
    <name evidence="2" type="ORF">ACFO3A_15445</name>
</gene>